<organism evidence="4">
    <name type="scientific">Acididesulfobacillus acetoxydans</name>
    <dbReference type="NCBI Taxonomy" id="1561005"/>
    <lineage>
        <taxon>Bacteria</taxon>
        <taxon>Bacillati</taxon>
        <taxon>Bacillota</taxon>
        <taxon>Clostridia</taxon>
        <taxon>Eubacteriales</taxon>
        <taxon>Peptococcaceae</taxon>
        <taxon>Acididesulfobacillus</taxon>
    </lineage>
</organism>
<dbReference type="PANTHER" id="PTHR43249:SF1">
    <property type="entry name" value="D-GLUCOSIDE 3-DEHYDROGENASE"/>
    <property type="match status" value="1"/>
</dbReference>
<feature type="domain" description="GFO/IDH/MocA-like oxidoreductase" evidence="3">
    <location>
        <begin position="132"/>
        <end position="254"/>
    </location>
</feature>
<dbReference type="InterPro" id="IPR036291">
    <property type="entry name" value="NAD(P)-bd_dom_sf"/>
</dbReference>
<dbReference type="SUPFAM" id="SSF55347">
    <property type="entry name" value="Glyceraldehyde-3-phosphate dehydrogenase-like, C-terminal domain"/>
    <property type="match status" value="1"/>
</dbReference>
<accession>A0A8S0WHE0</accession>
<dbReference type="EMBL" id="LR746496">
    <property type="protein sequence ID" value="CAA7602622.1"/>
    <property type="molecule type" value="Genomic_DNA"/>
</dbReference>
<keyword evidence="6" id="KW-1185">Reference proteome</keyword>
<dbReference type="EC" id="1.-.-.-" evidence="4"/>
<evidence type="ECO:0000259" key="3">
    <source>
        <dbReference type="Pfam" id="PF22725"/>
    </source>
</evidence>
<dbReference type="Proteomes" id="UP000836597">
    <property type="component" value="Chromosome"/>
</dbReference>
<dbReference type="Gene3D" id="3.40.50.720">
    <property type="entry name" value="NAD(P)-binding Rossmann-like Domain"/>
    <property type="match status" value="1"/>
</dbReference>
<dbReference type="Pfam" id="PF01408">
    <property type="entry name" value="GFO_IDH_MocA"/>
    <property type="match status" value="1"/>
</dbReference>
<name>A0A8S0WHE0_9FIRM</name>
<evidence type="ECO:0000313" key="5">
    <source>
        <dbReference type="EMBL" id="CEJ09181.1"/>
    </source>
</evidence>
<gene>
    <name evidence="4" type="ORF">DEACI_3301</name>
    <name evidence="5" type="ORF">DEACI_3664</name>
</gene>
<evidence type="ECO:0000256" key="1">
    <source>
        <dbReference type="SAM" id="MobiDB-lite"/>
    </source>
</evidence>
<evidence type="ECO:0000259" key="2">
    <source>
        <dbReference type="Pfam" id="PF01408"/>
    </source>
</evidence>
<dbReference type="RefSeq" id="WP_240985959.1">
    <property type="nucleotide sequence ID" value="NZ_CDGJ01000114.1"/>
</dbReference>
<evidence type="ECO:0000313" key="6">
    <source>
        <dbReference type="Proteomes" id="UP001071230"/>
    </source>
</evidence>
<dbReference type="AlphaFoldDB" id="A0A8S0WHE0"/>
<dbReference type="Proteomes" id="UP001071230">
    <property type="component" value="Unassembled WGS sequence"/>
</dbReference>
<feature type="domain" description="Gfo/Idh/MocA-like oxidoreductase N-terminal" evidence="2">
    <location>
        <begin position="5"/>
        <end position="120"/>
    </location>
</feature>
<dbReference type="KEGG" id="aacx:DEACI_3301"/>
<proteinExistence type="predicted"/>
<evidence type="ECO:0000313" key="4">
    <source>
        <dbReference type="EMBL" id="CAA7602622.1"/>
    </source>
</evidence>
<keyword evidence="4" id="KW-0560">Oxidoreductase</keyword>
<dbReference type="InterPro" id="IPR052515">
    <property type="entry name" value="Gfo/Idh/MocA_Oxidoreductase"/>
</dbReference>
<dbReference type="Pfam" id="PF22725">
    <property type="entry name" value="GFO_IDH_MocA_C3"/>
    <property type="match status" value="1"/>
</dbReference>
<dbReference type="SUPFAM" id="SSF51735">
    <property type="entry name" value="NAD(P)-binding Rossmann-fold domains"/>
    <property type="match status" value="1"/>
</dbReference>
<protein>
    <submittedName>
        <fullName evidence="5">Oxidoreductase domain protein</fullName>
    </submittedName>
    <submittedName>
        <fullName evidence="4">Oxidoreductase family, NAD-binding Rossmann fold</fullName>
        <ecNumber evidence="4">1.-.-.-</ecNumber>
    </submittedName>
</protein>
<dbReference type="EMBL" id="CDGJ01000114">
    <property type="protein sequence ID" value="CEJ09181.1"/>
    <property type="molecule type" value="Genomic_DNA"/>
</dbReference>
<dbReference type="InterPro" id="IPR000683">
    <property type="entry name" value="Gfo/Idh/MocA-like_OxRdtase_N"/>
</dbReference>
<dbReference type="Gene3D" id="3.30.360.10">
    <property type="entry name" value="Dihydrodipicolinate Reductase, domain 2"/>
    <property type="match status" value="1"/>
</dbReference>
<sequence length="347" mass="37538">MNKKLRFGIIGCGVISKTHVYAIQQAGGELVACADVVPEKAEVLAGAWGADVYSNYREMLQRSDIDVVNICTPSGMHADMTVEASRQRKHVIVEKPMDITLAQADRMITACRENGVKLAVISQHRFDPSTVYLKRAVTEGRLGRLALGDASVKWFRTQAYYDSGEWRGTWALDGGGALMNQAIHTVDLLQYIMGDVASISANTATLGHERIEVEDVATATVKFRSGALGTIVATTCAYPGLSARLEVHGDKGSAVIDADKLVYFHTVAEQAEKERPGSPESAEGGDAPTAVNPGGLDPWAHGQQVKDMVEAIREDRESLVNGEEGRKPLRIVLALYQAMKTGQTVEL</sequence>
<reference evidence="4" key="2">
    <citation type="submission" date="2020-01" db="EMBL/GenBank/DDBJ databases">
        <authorList>
            <person name="Hornung B."/>
        </authorList>
    </citation>
    <scope>NUCLEOTIDE SEQUENCE</scope>
    <source>
        <strain evidence="4">PacBioINE</strain>
    </source>
</reference>
<reference evidence="5" key="1">
    <citation type="submission" date="2014-11" db="EMBL/GenBank/DDBJ databases">
        <authorList>
            <person name="Hornung B.V."/>
        </authorList>
    </citation>
    <scope>NUCLEOTIDE SEQUENCE</scope>
    <source>
        <strain evidence="5">INE</strain>
    </source>
</reference>
<feature type="region of interest" description="Disordered" evidence="1">
    <location>
        <begin position="270"/>
        <end position="300"/>
    </location>
</feature>
<dbReference type="GO" id="GO:0016491">
    <property type="term" value="F:oxidoreductase activity"/>
    <property type="evidence" value="ECO:0007669"/>
    <property type="project" value="UniProtKB-KW"/>
</dbReference>
<dbReference type="GO" id="GO:0000166">
    <property type="term" value="F:nucleotide binding"/>
    <property type="evidence" value="ECO:0007669"/>
    <property type="project" value="InterPro"/>
</dbReference>
<dbReference type="InterPro" id="IPR055170">
    <property type="entry name" value="GFO_IDH_MocA-like_dom"/>
</dbReference>
<dbReference type="PANTHER" id="PTHR43249">
    <property type="entry name" value="UDP-N-ACETYL-2-AMINO-2-DEOXY-D-GLUCURONATE OXIDASE"/>
    <property type="match status" value="1"/>
</dbReference>